<evidence type="ECO:0000256" key="2">
    <source>
        <dbReference type="SAM" id="Phobius"/>
    </source>
</evidence>
<dbReference type="Proteomes" id="UP000005408">
    <property type="component" value="Unassembled WGS sequence"/>
</dbReference>
<keyword evidence="2" id="KW-0472">Membrane</keyword>
<keyword evidence="2" id="KW-0812">Transmembrane</keyword>
<evidence type="ECO:0000256" key="1">
    <source>
        <dbReference type="SAM" id="MobiDB-lite"/>
    </source>
</evidence>
<evidence type="ECO:0000313" key="3">
    <source>
        <dbReference type="EnsemblMetazoa" id="G5896.1:cds"/>
    </source>
</evidence>
<evidence type="ECO:0000313" key="4">
    <source>
        <dbReference type="Proteomes" id="UP000005408"/>
    </source>
</evidence>
<feature type="region of interest" description="Disordered" evidence="1">
    <location>
        <begin position="1"/>
        <end position="24"/>
    </location>
</feature>
<keyword evidence="4" id="KW-1185">Reference proteome</keyword>
<accession>A0A8W8NMF1</accession>
<proteinExistence type="predicted"/>
<name>A0A8W8NMF1_MAGGI</name>
<sequence>REGVIGGGRSRSTRREPTCPNGRPPYPITYSHCLSQGSNSGCSGDKRVHCPLTFPYLDTFFFLLFILTLFISFLFSMWDIL</sequence>
<reference evidence="3" key="1">
    <citation type="submission" date="2022-08" db="UniProtKB">
        <authorList>
            <consortium name="EnsemblMetazoa"/>
        </authorList>
    </citation>
    <scope>IDENTIFICATION</scope>
    <source>
        <strain evidence="3">05x7-T-G4-1.051#20</strain>
    </source>
</reference>
<organism evidence="3 4">
    <name type="scientific">Magallana gigas</name>
    <name type="common">Pacific oyster</name>
    <name type="synonym">Crassostrea gigas</name>
    <dbReference type="NCBI Taxonomy" id="29159"/>
    <lineage>
        <taxon>Eukaryota</taxon>
        <taxon>Metazoa</taxon>
        <taxon>Spiralia</taxon>
        <taxon>Lophotrochozoa</taxon>
        <taxon>Mollusca</taxon>
        <taxon>Bivalvia</taxon>
        <taxon>Autobranchia</taxon>
        <taxon>Pteriomorphia</taxon>
        <taxon>Ostreida</taxon>
        <taxon>Ostreoidea</taxon>
        <taxon>Ostreidae</taxon>
        <taxon>Magallana</taxon>
    </lineage>
</organism>
<dbReference type="AlphaFoldDB" id="A0A8W8NMF1"/>
<feature type="transmembrane region" description="Helical" evidence="2">
    <location>
        <begin position="56"/>
        <end position="78"/>
    </location>
</feature>
<keyword evidence="2" id="KW-1133">Transmembrane helix</keyword>
<dbReference type="EnsemblMetazoa" id="G5896.1">
    <property type="protein sequence ID" value="G5896.1:cds"/>
    <property type="gene ID" value="G5896"/>
</dbReference>
<protein>
    <submittedName>
        <fullName evidence="3">Uncharacterized protein</fullName>
    </submittedName>
</protein>